<feature type="binding site" evidence="11">
    <location>
        <position position="179"/>
    </location>
    <ligand>
        <name>substrate</name>
    </ligand>
</feature>
<dbReference type="GO" id="GO:0006979">
    <property type="term" value="P:response to oxidative stress"/>
    <property type="evidence" value="ECO:0007669"/>
    <property type="project" value="InterPro"/>
</dbReference>
<dbReference type="InterPro" id="IPR002016">
    <property type="entry name" value="Haem_peroxidase"/>
</dbReference>
<evidence type="ECO:0000256" key="15">
    <source>
        <dbReference type="SAM" id="SignalP"/>
    </source>
</evidence>
<dbReference type="InterPro" id="IPR000823">
    <property type="entry name" value="Peroxidase_pln"/>
</dbReference>
<dbReference type="EC" id="1.11.1.7" evidence="4"/>
<dbReference type="SUPFAM" id="SSF48113">
    <property type="entry name" value="Heme-dependent peroxidases"/>
    <property type="match status" value="1"/>
</dbReference>
<feature type="binding site" description="axial binding residue" evidence="12">
    <location>
        <position position="209"/>
    </location>
    <ligand>
        <name>heme b</name>
        <dbReference type="ChEBI" id="CHEBI:60344"/>
    </ligand>
    <ligandPart>
        <name>Fe</name>
        <dbReference type="ChEBI" id="CHEBI:18248"/>
    </ligandPart>
</feature>
<dbReference type="Pfam" id="PF00141">
    <property type="entry name" value="peroxidase"/>
    <property type="match status" value="1"/>
</dbReference>
<feature type="region of interest" description="Disordered" evidence="14">
    <location>
        <begin position="101"/>
        <end position="125"/>
    </location>
</feature>
<evidence type="ECO:0000256" key="14">
    <source>
        <dbReference type="SAM" id="MobiDB-lite"/>
    </source>
</evidence>
<evidence type="ECO:0000256" key="10">
    <source>
        <dbReference type="ARBA" id="ARBA00023157"/>
    </source>
</evidence>
<dbReference type="AlphaFoldDB" id="A0A7J6GHH5"/>
<comment type="caution">
    <text evidence="18">The sequence shown here is derived from an EMBL/GenBank/DDBJ whole genome shotgun (WGS) entry which is preliminary data.</text>
</comment>
<dbReference type="PROSITE" id="PS00435">
    <property type="entry name" value="PEROXIDASE_1"/>
    <property type="match status" value="1"/>
</dbReference>
<keyword evidence="9 12" id="KW-0408">Iron</keyword>
<evidence type="ECO:0000256" key="7">
    <source>
        <dbReference type="ARBA" id="ARBA00022723"/>
    </source>
</evidence>
<dbReference type="PRINTS" id="PR00458">
    <property type="entry name" value="PEROXIDASE"/>
</dbReference>
<keyword evidence="10 13" id="KW-1015">Disulfide bond</keyword>
<feature type="chain" id="PRO_5033593715" description="peroxidase" evidence="15">
    <location>
        <begin position="25"/>
        <end position="347"/>
    </location>
</feature>
<keyword evidence="20" id="KW-1185">Reference proteome</keyword>
<feature type="disulfide bond" evidence="13">
    <location>
        <begin position="216"/>
        <end position="248"/>
    </location>
</feature>
<dbReference type="InterPro" id="IPR010255">
    <property type="entry name" value="Haem_peroxidase_sf"/>
</dbReference>
<comment type="function">
    <text evidence="2">Removal of H(2)O(2), oxidation of toxic reductants, biosynthesis and degradation of lignin, suberization, auxin catabolism, response to environmental stresses such as wounding, pathogen attack and oxidative stress. These functions might be dependent on each isozyme/isoform in each plant tissue.</text>
</comment>
<evidence type="ECO:0000256" key="3">
    <source>
        <dbReference type="ARBA" id="ARBA00006873"/>
    </source>
</evidence>
<comment type="similarity">
    <text evidence="3">Belongs to the peroxidase family. Ascorbate peroxidase subfamily.</text>
</comment>
<dbReference type="EMBL" id="JAATIP010000055">
    <property type="protein sequence ID" value="KAF4382307.1"/>
    <property type="molecule type" value="Genomic_DNA"/>
</dbReference>
<keyword evidence="6" id="KW-0349">Heme</keyword>
<feature type="domain" description="Plant heme peroxidase family profile" evidence="16">
    <location>
        <begin position="174"/>
        <end position="343"/>
    </location>
</feature>
<feature type="binding site" evidence="12">
    <location>
        <position position="267"/>
    </location>
    <ligand>
        <name>Ca(2+)</name>
        <dbReference type="ChEBI" id="CHEBI:29108"/>
        <label>2</label>
    </ligand>
</feature>
<dbReference type="GO" id="GO:0140825">
    <property type="term" value="F:lactoperoxidase activity"/>
    <property type="evidence" value="ECO:0007669"/>
    <property type="project" value="UniProtKB-EC"/>
</dbReference>
<evidence type="ECO:0000313" key="17">
    <source>
        <dbReference type="EMBL" id="KAF4380206.1"/>
    </source>
</evidence>
<evidence type="ECO:0000313" key="20">
    <source>
        <dbReference type="Proteomes" id="UP000583929"/>
    </source>
</evidence>
<feature type="signal peptide" evidence="15">
    <location>
        <begin position="1"/>
        <end position="24"/>
    </location>
</feature>
<feature type="binding site" evidence="12">
    <location>
        <position position="259"/>
    </location>
    <ligand>
        <name>Ca(2+)</name>
        <dbReference type="ChEBI" id="CHEBI:29108"/>
        <label>2</label>
    </ligand>
</feature>
<keyword evidence="7 12" id="KW-0479">Metal-binding</keyword>
<feature type="compositionally biased region" description="Basic and acidic residues" evidence="14">
    <location>
        <begin position="77"/>
        <end position="86"/>
    </location>
</feature>
<accession>A0A7J6GHH5</accession>
<feature type="compositionally biased region" description="Basic and acidic residues" evidence="14">
    <location>
        <begin position="101"/>
        <end position="121"/>
    </location>
</feature>
<comment type="cofactor">
    <cofactor evidence="12">
        <name>Ca(2+)</name>
        <dbReference type="ChEBI" id="CHEBI:29108"/>
    </cofactor>
    <text evidence="12">Binds 2 calcium ions per subunit.</text>
</comment>
<keyword evidence="8" id="KW-0560">Oxidoreductase</keyword>
<evidence type="ECO:0000313" key="19">
    <source>
        <dbReference type="Proteomes" id="UP000525078"/>
    </source>
</evidence>
<dbReference type="EMBL" id="JAATIQ010000121">
    <property type="protein sequence ID" value="KAF4380206.1"/>
    <property type="molecule type" value="Genomic_DNA"/>
</dbReference>
<dbReference type="InterPro" id="IPR019794">
    <property type="entry name" value="Peroxidases_AS"/>
</dbReference>
<feature type="domain" description="Plant heme peroxidase family profile" evidence="16">
    <location>
        <begin position="129"/>
        <end position="172"/>
    </location>
</feature>
<dbReference type="PANTHER" id="PTHR31517:SF17">
    <property type="entry name" value="PEROXIDASE 6"/>
    <property type="match status" value="1"/>
</dbReference>
<dbReference type="GO" id="GO:0046872">
    <property type="term" value="F:metal ion binding"/>
    <property type="evidence" value="ECO:0007669"/>
    <property type="project" value="UniProtKB-KW"/>
</dbReference>
<dbReference type="GO" id="GO:0020037">
    <property type="term" value="F:heme binding"/>
    <property type="evidence" value="ECO:0007669"/>
    <property type="project" value="InterPro"/>
</dbReference>
<feature type="binding site" evidence="12">
    <location>
        <position position="262"/>
    </location>
    <ligand>
        <name>Ca(2+)</name>
        <dbReference type="ChEBI" id="CHEBI:29108"/>
        <label>2</label>
    </ligand>
</feature>
<evidence type="ECO:0000256" key="13">
    <source>
        <dbReference type="PIRSR" id="PIRSR600823-5"/>
    </source>
</evidence>
<keyword evidence="15" id="KW-0732">Signal</keyword>
<organism evidence="18 19">
    <name type="scientific">Cannabis sativa</name>
    <name type="common">Hemp</name>
    <name type="synonym">Marijuana</name>
    <dbReference type="NCBI Taxonomy" id="3483"/>
    <lineage>
        <taxon>Eukaryota</taxon>
        <taxon>Viridiplantae</taxon>
        <taxon>Streptophyta</taxon>
        <taxon>Embryophyta</taxon>
        <taxon>Tracheophyta</taxon>
        <taxon>Spermatophyta</taxon>
        <taxon>Magnoliopsida</taxon>
        <taxon>eudicotyledons</taxon>
        <taxon>Gunneridae</taxon>
        <taxon>Pentapetalae</taxon>
        <taxon>rosids</taxon>
        <taxon>fabids</taxon>
        <taxon>Rosales</taxon>
        <taxon>Cannabaceae</taxon>
        <taxon>Cannabis</taxon>
    </lineage>
</organism>
<comment type="catalytic activity">
    <reaction evidence="1">
        <text>2 a phenolic donor + H2O2 = 2 a phenolic radical donor + 2 H2O</text>
        <dbReference type="Rhea" id="RHEA:56136"/>
        <dbReference type="ChEBI" id="CHEBI:15377"/>
        <dbReference type="ChEBI" id="CHEBI:16240"/>
        <dbReference type="ChEBI" id="CHEBI:139520"/>
        <dbReference type="ChEBI" id="CHEBI:139521"/>
        <dbReference type="EC" id="1.11.1.7"/>
    </reaction>
</comment>
<evidence type="ECO:0000256" key="6">
    <source>
        <dbReference type="ARBA" id="ARBA00022617"/>
    </source>
</evidence>
<evidence type="ECO:0000256" key="9">
    <source>
        <dbReference type="ARBA" id="ARBA00023004"/>
    </source>
</evidence>
<gene>
    <name evidence="18" type="ORF">F8388_016317</name>
    <name evidence="17" type="ORF">G4B88_001357</name>
</gene>
<evidence type="ECO:0000256" key="4">
    <source>
        <dbReference type="ARBA" id="ARBA00012313"/>
    </source>
</evidence>
<dbReference type="FunFam" id="1.10.420.10:FF:000001">
    <property type="entry name" value="Peroxidase"/>
    <property type="match status" value="1"/>
</dbReference>
<evidence type="ECO:0000256" key="5">
    <source>
        <dbReference type="ARBA" id="ARBA00022559"/>
    </source>
</evidence>
<dbReference type="Gene3D" id="1.10.420.10">
    <property type="entry name" value="Peroxidase, domain 2"/>
    <property type="match status" value="1"/>
</dbReference>
<evidence type="ECO:0000256" key="11">
    <source>
        <dbReference type="PIRSR" id="PIRSR600823-2"/>
    </source>
</evidence>
<keyword evidence="12" id="KW-0106">Calcium</keyword>
<dbReference type="PANTHER" id="PTHR31517">
    <property type="match status" value="1"/>
</dbReference>
<dbReference type="InterPro" id="IPR019793">
    <property type="entry name" value="Peroxidases_heam-ligand_BS"/>
</dbReference>
<evidence type="ECO:0000313" key="18">
    <source>
        <dbReference type="EMBL" id="KAF4382307.1"/>
    </source>
</evidence>
<reference evidence="19 20" key="1">
    <citation type="journal article" date="2020" name="bioRxiv">
        <title>Sequence and annotation of 42 cannabis genomes reveals extensive copy number variation in cannabinoid synthesis and pathogen resistance genes.</title>
        <authorList>
            <person name="Mckernan K.J."/>
            <person name="Helbert Y."/>
            <person name="Kane L.T."/>
            <person name="Ebling H."/>
            <person name="Zhang L."/>
            <person name="Liu B."/>
            <person name="Eaton Z."/>
            <person name="Mclaughlin S."/>
            <person name="Kingan S."/>
            <person name="Baybayan P."/>
            <person name="Concepcion G."/>
            <person name="Jordan M."/>
            <person name="Riva A."/>
            <person name="Barbazuk W."/>
            <person name="Harkins T."/>
        </authorList>
    </citation>
    <scope>NUCLEOTIDE SEQUENCE [LARGE SCALE GENOMIC DNA]</scope>
    <source>
        <strain evidence="19 20">cv. Jamaican Lion 4</strain>
        <strain evidence="17">Father</strain>
        <strain evidence="18">Mother</strain>
        <tissue evidence="18">Leaf</tissue>
    </source>
</reference>
<dbReference type="Gene3D" id="1.10.520.10">
    <property type="match status" value="1"/>
</dbReference>
<dbReference type="Proteomes" id="UP000525078">
    <property type="component" value="Unassembled WGS sequence"/>
</dbReference>
<feature type="region of interest" description="Disordered" evidence="14">
    <location>
        <begin position="55"/>
        <end position="86"/>
    </location>
</feature>
<evidence type="ECO:0000259" key="16">
    <source>
        <dbReference type="PROSITE" id="PS50873"/>
    </source>
</evidence>
<feature type="binding site" evidence="12">
    <location>
        <position position="210"/>
    </location>
    <ligand>
        <name>Ca(2+)</name>
        <dbReference type="ChEBI" id="CHEBI:29108"/>
        <label>2</label>
    </ligand>
</feature>
<evidence type="ECO:0000256" key="12">
    <source>
        <dbReference type="PIRSR" id="PIRSR600823-3"/>
    </source>
</evidence>
<evidence type="ECO:0000256" key="8">
    <source>
        <dbReference type="ARBA" id="ARBA00023002"/>
    </source>
</evidence>
<dbReference type="Proteomes" id="UP000583929">
    <property type="component" value="Unassembled WGS sequence"/>
</dbReference>
<comment type="cofactor">
    <cofactor evidence="12">
        <name>heme b</name>
        <dbReference type="ChEBI" id="CHEBI:60344"/>
    </cofactor>
    <text evidence="12">Binds 1 heme b (iron(II)-protoporphyrin IX) group per subunit.</text>
</comment>
<dbReference type="PROSITE" id="PS00436">
    <property type="entry name" value="PEROXIDASE_2"/>
    <property type="match status" value="1"/>
</dbReference>
<proteinExistence type="inferred from homology"/>
<evidence type="ECO:0000256" key="1">
    <source>
        <dbReference type="ARBA" id="ARBA00000189"/>
    </source>
</evidence>
<dbReference type="PROSITE" id="PS50873">
    <property type="entry name" value="PEROXIDASE_4"/>
    <property type="match status" value="2"/>
</dbReference>
<keyword evidence="5" id="KW-0575">Peroxidase</keyword>
<evidence type="ECO:0000256" key="2">
    <source>
        <dbReference type="ARBA" id="ARBA00002322"/>
    </source>
</evidence>
<protein>
    <recommendedName>
        <fullName evidence="4">peroxidase</fullName>
        <ecNumber evidence="4">1.11.1.7</ecNumber>
    </recommendedName>
</protein>
<sequence length="347" mass="39798">MNRSLASFSIFVFGILHIVSVSSAFFDLPAFRREKEEVPDSPTKDFLHVKDLPNLTPKAAAPSSYNKYEYRDDDENSSPHDDHDKPLEGIFSLPLPSLLSDHHTNQSNDEDKDKDKDKDRDYNDEDYYSLSNNYYYQSCPDLEYIVNSKVQQWVAKDNTLAPALLRLHFHDCAVRSMVPMGRESITDLIMFFQSLGLDIDDLVSLSGAHTIGRSSCESLQHRLFNYSQNQPLDGTINSKFADYLQRKCRWSTDHYVQLDSQTPSKFDNEYFFNIKYRKTGVLSTDQLLASDSRTSYIVETLANNDGSYTFNQQFQKSMKKLGNVQVLTGRNQGEIRANCNFVNSAPY</sequence>
<name>A0A7J6GHH5_CANSA</name>